<organism evidence="2 3">
    <name type="scientific">Thermoflavifilum thermophilum</name>
    <dbReference type="NCBI Taxonomy" id="1393122"/>
    <lineage>
        <taxon>Bacteria</taxon>
        <taxon>Pseudomonadati</taxon>
        <taxon>Bacteroidota</taxon>
        <taxon>Chitinophagia</taxon>
        <taxon>Chitinophagales</taxon>
        <taxon>Chitinophagaceae</taxon>
        <taxon>Thermoflavifilum</taxon>
    </lineage>
</organism>
<dbReference type="SUPFAM" id="SSF48452">
    <property type="entry name" value="TPR-like"/>
    <property type="match status" value="1"/>
</dbReference>
<dbReference type="InterPro" id="IPR011990">
    <property type="entry name" value="TPR-like_helical_dom_sf"/>
</dbReference>
<name>A0A1I7NCU0_9BACT</name>
<reference evidence="3" key="1">
    <citation type="submission" date="2016-10" db="EMBL/GenBank/DDBJ databases">
        <authorList>
            <person name="Varghese N."/>
            <person name="Submissions S."/>
        </authorList>
    </citation>
    <scope>NUCLEOTIDE SEQUENCE [LARGE SCALE GENOMIC DNA]</scope>
    <source>
        <strain evidence="3">DSM 14807</strain>
    </source>
</reference>
<feature type="transmembrane region" description="Helical" evidence="1">
    <location>
        <begin position="32"/>
        <end position="52"/>
    </location>
</feature>
<keyword evidence="1" id="KW-0812">Transmembrane</keyword>
<protein>
    <submittedName>
        <fullName evidence="2">Uncharacterized protein</fullName>
    </submittedName>
</protein>
<gene>
    <name evidence="2" type="ORF">SAMN05660895_1350</name>
</gene>
<dbReference type="STRING" id="1393122.SAMN05660895_1350"/>
<dbReference type="AlphaFoldDB" id="A0A1I7NCU0"/>
<proteinExistence type="predicted"/>
<evidence type="ECO:0000313" key="2">
    <source>
        <dbReference type="EMBL" id="SFV32451.1"/>
    </source>
</evidence>
<keyword evidence="3" id="KW-1185">Reference proteome</keyword>
<evidence type="ECO:0000313" key="3">
    <source>
        <dbReference type="Proteomes" id="UP000199537"/>
    </source>
</evidence>
<evidence type="ECO:0000256" key="1">
    <source>
        <dbReference type="SAM" id="Phobius"/>
    </source>
</evidence>
<dbReference type="EMBL" id="FPCJ01000001">
    <property type="protein sequence ID" value="SFV32451.1"/>
    <property type="molecule type" value="Genomic_DNA"/>
</dbReference>
<keyword evidence="1" id="KW-0472">Membrane</keyword>
<dbReference type="OrthoDB" id="1494476at2"/>
<dbReference type="Proteomes" id="UP000199537">
    <property type="component" value="Unassembled WGS sequence"/>
</dbReference>
<dbReference type="Gene3D" id="1.25.40.10">
    <property type="entry name" value="Tetratricopeptide repeat domain"/>
    <property type="match status" value="1"/>
</dbReference>
<feature type="transmembrane region" description="Helical" evidence="1">
    <location>
        <begin position="7"/>
        <end position="26"/>
    </location>
</feature>
<keyword evidence="1" id="KW-1133">Transmembrane helix</keyword>
<sequence length="218" mass="25130">MKKIWRYLILYRLYVAIVVIAIGVWVNISSGILIAWIIYLLGLILLVGHFMVGPMRLIQEAVEAGEFEEARRLLNTIRFPRLLFKPLRQAYYLIRSNLDMVNQDLSSAEENIKKSLETKSKTMKEYEGVSYFQLGAIAYQKGDLKTAYANLRTAIRLGLPDKENTAAAYLQLSAIAMNRRDFKAVKMYFKKAKDLKPTTPELVKQIKEMEKYITRIPG</sequence>
<accession>A0A1I7NCU0</accession>
<dbReference type="RefSeq" id="WP_092459172.1">
    <property type="nucleotide sequence ID" value="NZ_FPCJ01000001.1"/>
</dbReference>